<feature type="region of interest" description="Disordered" evidence="1">
    <location>
        <begin position="82"/>
        <end position="101"/>
    </location>
</feature>
<protein>
    <submittedName>
        <fullName evidence="2">BrnA antitoxin family protein</fullName>
    </submittedName>
</protein>
<dbReference type="EMBL" id="CP080590">
    <property type="protein sequence ID" value="QYO79143.1"/>
    <property type="molecule type" value="Genomic_DNA"/>
</dbReference>
<dbReference type="Pfam" id="PF14384">
    <property type="entry name" value="BrnA_antitoxin"/>
    <property type="match status" value="1"/>
</dbReference>
<evidence type="ECO:0000256" key="1">
    <source>
        <dbReference type="SAM" id="MobiDB-lite"/>
    </source>
</evidence>
<sequence>MKRATLAEIRLMKDRGELYHNPNAPEGPELGEEFWKNAVWVEPKGTTSVHLKLDSEVFEFFKRQGKGHLTRMQNVLKAYVKAHQGATPENEDGKKSSRRAS</sequence>
<keyword evidence="3" id="KW-1185">Reference proteome</keyword>
<accession>A0ABX8WLC0</accession>
<gene>
    <name evidence="2" type="ORF">K1X15_17175</name>
</gene>
<organism evidence="2 3">
    <name type="scientific">Devosia salina</name>
    <dbReference type="NCBI Taxonomy" id="2860336"/>
    <lineage>
        <taxon>Bacteria</taxon>
        <taxon>Pseudomonadati</taxon>
        <taxon>Pseudomonadota</taxon>
        <taxon>Alphaproteobacteria</taxon>
        <taxon>Hyphomicrobiales</taxon>
        <taxon>Devosiaceae</taxon>
        <taxon>Devosia</taxon>
    </lineage>
</organism>
<dbReference type="Proteomes" id="UP000825799">
    <property type="component" value="Chromosome"/>
</dbReference>
<name>A0ABX8WLC0_9HYPH</name>
<proteinExistence type="predicted"/>
<reference evidence="2 3" key="1">
    <citation type="submission" date="2021-08" db="EMBL/GenBank/DDBJ databases">
        <title>Devosia salina sp. nov., isolated from the South China Sea sediment.</title>
        <authorList>
            <person name="Zhou Z."/>
        </authorList>
    </citation>
    <scope>NUCLEOTIDE SEQUENCE [LARGE SCALE GENOMIC DNA]</scope>
    <source>
        <strain evidence="2 3">SCS-3</strain>
    </source>
</reference>
<dbReference type="InterPro" id="IPR025528">
    <property type="entry name" value="BrnA_antitoxin"/>
</dbReference>
<evidence type="ECO:0000313" key="2">
    <source>
        <dbReference type="EMBL" id="QYO79143.1"/>
    </source>
</evidence>
<evidence type="ECO:0000313" key="3">
    <source>
        <dbReference type="Proteomes" id="UP000825799"/>
    </source>
</evidence>